<dbReference type="Pfam" id="PF06258">
    <property type="entry name" value="Mito_fiss_Elm1"/>
    <property type="match status" value="1"/>
</dbReference>
<keyword evidence="2" id="KW-1185">Reference proteome</keyword>
<dbReference type="InterPro" id="IPR009367">
    <property type="entry name" value="Elm1-like"/>
</dbReference>
<gene>
    <name evidence="1" type="ORF">TAO_0749</name>
</gene>
<dbReference type="SUPFAM" id="SSF53756">
    <property type="entry name" value="UDP-Glycosyltransferase/glycogen phosphorylase"/>
    <property type="match status" value="1"/>
</dbReference>
<evidence type="ECO:0000313" key="2">
    <source>
        <dbReference type="Proteomes" id="UP000243679"/>
    </source>
</evidence>
<dbReference type="PANTHER" id="PTHR33986">
    <property type="entry name" value="OS02G0535700 PROTEIN"/>
    <property type="match status" value="1"/>
</dbReference>
<dbReference type="Proteomes" id="UP000243679">
    <property type="component" value="Chromosome"/>
</dbReference>
<protein>
    <submittedName>
        <fullName evidence="1">Hypothetical conserved protein</fullName>
    </submittedName>
</protein>
<proteinExistence type="predicted"/>
<dbReference type="AlphaFoldDB" id="A0A1Q2SLY9"/>
<organism evidence="1 2">
    <name type="scientific">Candidatus Nitrosoglobus terrae</name>
    <dbReference type="NCBI Taxonomy" id="1630141"/>
    <lineage>
        <taxon>Bacteria</taxon>
        <taxon>Pseudomonadati</taxon>
        <taxon>Pseudomonadota</taxon>
        <taxon>Gammaproteobacteria</taxon>
        <taxon>Chromatiales</taxon>
        <taxon>Chromatiaceae</taxon>
        <taxon>Candidatus Nitrosoglobus</taxon>
    </lineage>
</organism>
<sequence>MTDGNAGMENQACGFAEAMGVPYTIKRVQMKFPWKYVSPFIRLGKNFCLNKKQMKLIPPWPDLIIASGRKSILPALMVRDKNKSKTKIAYLQTPVIAPKHFDVVISPAHDGCSGENVLQSMGAPHQVTQERLNQAYTDFSYLFSSYRQPRLGVLLGGSNKTYTFDETIARDLAQQLKVLIRQGLSIMITPSRRTDGAVIEILRESLGRDEVYIWEGRGENPYFGILAWSDVILVSCDSVSMISEACATDRPVYLLKLPGKGRKFQTFYQYLTDLGRIQWWNGNINGSEIPKIEAFNETKDLAVKALMYLQQG</sequence>
<dbReference type="PANTHER" id="PTHR33986:SF15">
    <property type="entry name" value="MITOCHONDRIAL FISSION PROTEIN ELM1"/>
    <property type="match status" value="1"/>
</dbReference>
<accession>A0A1Q2SLY9</accession>
<name>A0A1Q2SLY9_9GAMM</name>
<dbReference type="KEGG" id="ntt:TAO_0749"/>
<dbReference type="EMBL" id="AP014836">
    <property type="protein sequence ID" value="BAW80119.1"/>
    <property type="molecule type" value="Genomic_DNA"/>
</dbReference>
<evidence type="ECO:0000313" key="1">
    <source>
        <dbReference type="EMBL" id="BAW80119.1"/>
    </source>
</evidence>
<reference evidence="1 2" key="1">
    <citation type="journal article" date="2017" name="ISME J.">
        <title>An acid-tolerant ammonia-oxidizing ?-proteobacterium from soil.</title>
        <authorList>
            <person name="Hayatsu M."/>
            <person name="Tago K."/>
            <person name="Uchiyama I."/>
            <person name="Toyoda A."/>
            <person name="Wang Y."/>
            <person name="Shimomura Y."/>
            <person name="Okubo T."/>
            <person name="Kurisu F."/>
            <person name="Hirono Y."/>
            <person name="Nonaka K."/>
            <person name="Akiyama H."/>
            <person name="Itoh T."/>
            <person name="Takami H."/>
        </authorList>
    </citation>
    <scope>NUCLEOTIDE SEQUENCE [LARGE SCALE GENOMIC DNA]</scope>
    <source>
        <strain evidence="1 2">TAO100</strain>
    </source>
</reference>